<organism evidence="3 4">
    <name type="scientific">Algoriphagus ornithinivorans</name>
    <dbReference type="NCBI Taxonomy" id="226506"/>
    <lineage>
        <taxon>Bacteria</taxon>
        <taxon>Pseudomonadati</taxon>
        <taxon>Bacteroidota</taxon>
        <taxon>Cytophagia</taxon>
        <taxon>Cytophagales</taxon>
        <taxon>Cyclobacteriaceae</taxon>
        <taxon>Algoriphagus</taxon>
    </lineage>
</organism>
<evidence type="ECO:0000256" key="2">
    <source>
        <dbReference type="SAM" id="Phobius"/>
    </source>
</evidence>
<keyword evidence="2" id="KW-1133">Transmembrane helix</keyword>
<evidence type="ECO:0000313" key="3">
    <source>
        <dbReference type="EMBL" id="SFO03889.1"/>
    </source>
</evidence>
<dbReference type="STRING" id="226506.SAMN04488519_103191"/>
<keyword evidence="2" id="KW-0472">Membrane</keyword>
<name>A0A1I5DXF5_9BACT</name>
<feature type="coiled-coil region" evidence="1">
    <location>
        <begin position="225"/>
        <end position="252"/>
    </location>
</feature>
<reference evidence="4" key="1">
    <citation type="submission" date="2016-10" db="EMBL/GenBank/DDBJ databases">
        <authorList>
            <person name="Varghese N."/>
            <person name="Submissions S."/>
        </authorList>
    </citation>
    <scope>NUCLEOTIDE SEQUENCE [LARGE SCALE GENOMIC DNA]</scope>
    <source>
        <strain evidence="4">DSM 15282</strain>
    </source>
</reference>
<sequence length="252" mass="29421">MISFFRKIRQKLLQQNRLTQYLIYALGEILLVVIGILIAVQVNNWNLDRIDQKAEKNALQDLKEEFADQTKRLADAQKRRELSIAFFSKKLEFMKSGMLDSLTAYHPILYLGIVTLNAPNGVINSLISSGQINLISNDSLKYRLASWSEAVEDIREEEDNHFRFVVTEFLPYLQRNLPLTIVNFSTVDSKGEQLFYSEKQVKEYYSKIIQDIEYQNLCVMNINWNQIAILEYNNLQRELEQIRSLIESELGN</sequence>
<dbReference type="RefSeq" id="WP_091651485.1">
    <property type="nucleotide sequence ID" value="NZ_FOVW01000003.1"/>
</dbReference>
<keyword evidence="2" id="KW-0812">Transmembrane</keyword>
<keyword evidence="4" id="KW-1185">Reference proteome</keyword>
<accession>A0A1I5DXF5</accession>
<evidence type="ECO:0000256" key="1">
    <source>
        <dbReference type="SAM" id="Coils"/>
    </source>
</evidence>
<protein>
    <submittedName>
        <fullName evidence="3">Uncharacterized protein</fullName>
    </submittedName>
</protein>
<gene>
    <name evidence="3" type="ORF">SAMN04488519_103191</name>
</gene>
<dbReference type="EMBL" id="FOVW01000003">
    <property type="protein sequence ID" value="SFO03889.1"/>
    <property type="molecule type" value="Genomic_DNA"/>
</dbReference>
<keyword evidence="1" id="KW-0175">Coiled coil</keyword>
<proteinExistence type="predicted"/>
<dbReference type="Proteomes" id="UP000199564">
    <property type="component" value="Unassembled WGS sequence"/>
</dbReference>
<dbReference type="AlphaFoldDB" id="A0A1I5DXF5"/>
<feature type="coiled-coil region" evidence="1">
    <location>
        <begin position="52"/>
        <end position="79"/>
    </location>
</feature>
<evidence type="ECO:0000313" key="4">
    <source>
        <dbReference type="Proteomes" id="UP000199564"/>
    </source>
</evidence>
<feature type="transmembrane region" description="Helical" evidence="2">
    <location>
        <begin position="21"/>
        <end position="40"/>
    </location>
</feature>